<proteinExistence type="predicted"/>
<keyword evidence="1" id="KW-0805">Transcription regulation</keyword>
<keyword evidence="3" id="KW-0804">Transcription</keyword>
<dbReference type="InterPro" id="IPR036286">
    <property type="entry name" value="LexA/Signal_pep-like_sf"/>
</dbReference>
<evidence type="ECO:0000313" key="5">
    <source>
        <dbReference type="EMBL" id="MBB3956225.1"/>
    </source>
</evidence>
<dbReference type="EMBL" id="JACIDX010000012">
    <property type="protein sequence ID" value="MBB3956225.1"/>
    <property type="molecule type" value="Genomic_DNA"/>
</dbReference>
<dbReference type="Pfam" id="PF00717">
    <property type="entry name" value="Peptidase_S24"/>
    <property type="match status" value="1"/>
</dbReference>
<dbReference type="InterPro" id="IPR039418">
    <property type="entry name" value="LexA-like"/>
</dbReference>
<dbReference type="PANTHER" id="PTHR40661:SF3">
    <property type="entry name" value="FELS-1 PROPHAGE TRANSCRIPTIONAL REGULATOR"/>
    <property type="match status" value="1"/>
</dbReference>
<feature type="domain" description="Peptidase S24/S26A/S26B/S26C" evidence="4">
    <location>
        <begin position="85"/>
        <end position="200"/>
    </location>
</feature>
<dbReference type="GO" id="GO:0003677">
    <property type="term" value="F:DNA binding"/>
    <property type="evidence" value="ECO:0007669"/>
    <property type="project" value="UniProtKB-KW"/>
</dbReference>
<keyword evidence="2" id="KW-0238">DNA-binding</keyword>
<comment type="caution">
    <text evidence="5">The sequence shown here is derived from an EMBL/GenBank/DDBJ whole genome shotgun (WGS) entry which is preliminary data.</text>
</comment>
<reference evidence="5 6" key="1">
    <citation type="submission" date="2020-08" db="EMBL/GenBank/DDBJ databases">
        <title>Genomic Encyclopedia of Type Strains, Phase IV (KMG-IV): sequencing the most valuable type-strain genomes for metagenomic binning, comparative biology and taxonomic classification.</title>
        <authorList>
            <person name="Goeker M."/>
        </authorList>
    </citation>
    <scope>NUCLEOTIDE SEQUENCE [LARGE SCALE GENOMIC DNA]</scope>
    <source>
        <strain evidence="5 6">DSM 27057</strain>
    </source>
</reference>
<dbReference type="AlphaFoldDB" id="A0A7W6CM19"/>
<evidence type="ECO:0000256" key="1">
    <source>
        <dbReference type="ARBA" id="ARBA00023015"/>
    </source>
</evidence>
<gene>
    <name evidence="5" type="ORF">GGR38_003183</name>
</gene>
<accession>A0A7W6CM19</accession>
<dbReference type="Gene3D" id="2.10.109.10">
    <property type="entry name" value="Umud Fragment, subunit A"/>
    <property type="match status" value="1"/>
</dbReference>
<dbReference type="InterPro" id="IPR015927">
    <property type="entry name" value="Peptidase_S24_S26A/B/C"/>
</dbReference>
<name>A0A7W6CM19_9SPHN</name>
<sequence length="206" mass="22296">MALSTERGVSLAALSSLIGRNSSYLQQFVKKGSPRKLEEGDRRKLAQFFGVDESRLGGMEEKSFSPIGKPARQHWVDVPRLALDASAGPGALADGEQPFGALRFSQGWLRGMGLNPADLTTIAVAGDSMHPVLNDGDEILVDSSRRALRDGIHVVRVGDHVLVKRIDMGHPGRVRLKSDNPAYDPIDLAPEEVAVIGRVVWKGGRL</sequence>
<keyword evidence="6" id="KW-1185">Reference proteome</keyword>
<dbReference type="Proteomes" id="UP000548867">
    <property type="component" value="Unassembled WGS sequence"/>
</dbReference>
<organism evidence="5 6">
    <name type="scientific">Novosphingobium sediminicola</name>
    <dbReference type="NCBI Taxonomy" id="563162"/>
    <lineage>
        <taxon>Bacteria</taxon>
        <taxon>Pseudomonadati</taxon>
        <taxon>Pseudomonadota</taxon>
        <taxon>Alphaproteobacteria</taxon>
        <taxon>Sphingomonadales</taxon>
        <taxon>Sphingomonadaceae</taxon>
        <taxon>Novosphingobium</taxon>
    </lineage>
</organism>
<dbReference type="SUPFAM" id="SSF51306">
    <property type="entry name" value="LexA/Signal peptidase"/>
    <property type="match status" value="1"/>
</dbReference>
<dbReference type="CDD" id="cd06529">
    <property type="entry name" value="S24_LexA-like"/>
    <property type="match status" value="1"/>
</dbReference>
<evidence type="ECO:0000256" key="2">
    <source>
        <dbReference type="ARBA" id="ARBA00023125"/>
    </source>
</evidence>
<dbReference type="PANTHER" id="PTHR40661">
    <property type="match status" value="1"/>
</dbReference>
<evidence type="ECO:0000313" key="6">
    <source>
        <dbReference type="Proteomes" id="UP000548867"/>
    </source>
</evidence>
<evidence type="ECO:0000256" key="3">
    <source>
        <dbReference type="ARBA" id="ARBA00023163"/>
    </source>
</evidence>
<protein>
    <submittedName>
        <fullName evidence="5">Phage repressor protein C with HTH and peptisase S24 domain</fullName>
    </submittedName>
</protein>
<evidence type="ECO:0000259" key="4">
    <source>
        <dbReference type="Pfam" id="PF00717"/>
    </source>
</evidence>